<evidence type="ECO:0000313" key="6">
    <source>
        <dbReference type="Proteomes" id="UP000011728"/>
    </source>
</evidence>
<keyword evidence="1" id="KW-0805">Transcription regulation</keyword>
<dbReference type="Proteomes" id="UP000011728">
    <property type="component" value="Chromosome"/>
</dbReference>
<organism evidence="5 6">
    <name type="scientific">Clostridium saccharoperbutylacetonicum N1-4(HMT)</name>
    <dbReference type="NCBI Taxonomy" id="931276"/>
    <lineage>
        <taxon>Bacteria</taxon>
        <taxon>Bacillati</taxon>
        <taxon>Bacillota</taxon>
        <taxon>Clostridia</taxon>
        <taxon>Eubacteriales</taxon>
        <taxon>Clostridiaceae</taxon>
        <taxon>Clostridium</taxon>
    </lineage>
</organism>
<dbReference type="SUPFAM" id="SSF51215">
    <property type="entry name" value="Regulatory protein AraC"/>
    <property type="match status" value="1"/>
</dbReference>
<dbReference type="InterPro" id="IPR003313">
    <property type="entry name" value="AraC-bd"/>
</dbReference>
<keyword evidence="2" id="KW-0238">DNA-binding</keyword>
<dbReference type="SUPFAM" id="SSF46689">
    <property type="entry name" value="Homeodomain-like"/>
    <property type="match status" value="2"/>
</dbReference>
<dbReference type="AlphaFoldDB" id="M1MD48"/>
<dbReference type="eggNOG" id="COG2207">
    <property type="taxonomic scope" value="Bacteria"/>
</dbReference>
<gene>
    <name evidence="5" type="ORF">Cspa_c05140</name>
</gene>
<name>M1MD48_9CLOT</name>
<dbReference type="InterPro" id="IPR014710">
    <property type="entry name" value="RmlC-like_jellyroll"/>
</dbReference>
<dbReference type="PATRIC" id="fig|931276.5.peg.474"/>
<reference evidence="5 6" key="1">
    <citation type="submission" date="2013-02" db="EMBL/GenBank/DDBJ databases">
        <title>Genome sequence of Clostridium saccharoperbutylacetonicum N1-4(HMT).</title>
        <authorList>
            <person name="Poehlein A."/>
            <person name="Daniel R."/>
        </authorList>
    </citation>
    <scope>NUCLEOTIDE SEQUENCE [LARGE SCALE GENOMIC DNA]</scope>
    <source>
        <strain evidence="6">N1-4(HMT)</strain>
    </source>
</reference>
<dbReference type="OrthoDB" id="183331at2"/>
<dbReference type="CDD" id="cd07001">
    <property type="entry name" value="cupin_YbfI-like_N"/>
    <property type="match status" value="1"/>
</dbReference>
<dbReference type="InterPro" id="IPR020449">
    <property type="entry name" value="Tscrpt_reg_AraC-type_HTH"/>
</dbReference>
<dbReference type="GO" id="GO:0003700">
    <property type="term" value="F:DNA-binding transcription factor activity"/>
    <property type="evidence" value="ECO:0007669"/>
    <property type="project" value="InterPro"/>
</dbReference>
<dbReference type="HOGENOM" id="CLU_000445_88_16_9"/>
<dbReference type="Gene3D" id="1.10.10.60">
    <property type="entry name" value="Homeodomain-like"/>
    <property type="match status" value="2"/>
</dbReference>
<dbReference type="EMBL" id="CP004121">
    <property type="protein sequence ID" value="AGF54308.1"/>
    <property type="molecule type" value="Genomic_DNA"/>
</dbReference>
<evidence type="ECO:0000313" key="5">
    <source>
        <dbReference type="EMBL" id="AGF54308.1"/>
    </source>
</evidence>
<dbReference type="PANTHER" id="PTHR46796:SF2">
    <property type="entry name" value="TRANSCRIPTIONAL REGULATORY PROTEIN"/>
    <property type="match status" value="1"/>
</dbReference>
<accession>M1MD48</accession>
<dbReference type="Pfam" id="PF12833">
    <property type="entry name" value="HTH_18"/>
    <property type="match status" value="1"/>
</dbReference>
<dbReference type="PANTHER" id="PTHR46796">
    <property type="entry name" value="HTH-TYPE TRANSCRIPTIONAL ACTIVATOR RHAS-RELATED"/>
    <property type="match status" value="1"/>
</dbReference>
<evidence type="ECO:0000256" key="3">
    <source>
        <dbReference type="ARBA" id="ARBA00023163"/>
    </source>
</evidence>
<dbReference type="KEGG" id="csr:Cspa_c05140"/>
<evidence type="ECO:0000259" key="4">
    <source>
        <dbReference type="PROSITE" id="PS01124"/>
    </source>
</evidence>
<dbReference type="STRING" id="36745.CLSAP_05190"/>
<dbReference type="GO" id="GO:0043565">
    <property type="term" value="F:sequence-specific DNA binding"/>
    <property type="evidence" value="ECO:0007669"/>
    <property type="project" value="InterPro"/>
</dbReference>
<dbReference type="PROSITE" id="PS01124">
    <property type="entry name" value="HTH_ARAC_FAMILY_2"/>
    <property type="match status" value="1"/>
</dbReference>
<keyword evidence="3" id="KW-0804">Transcription</keyword>
<dbReference type="Pfam" id="PF02311">
    <property type="entry name" value="AraC_binding"/>
    <property type="match status" value="1"/>
</dbReference>
<proteinExistence type="predicted"/>
<sequence>MRKEIRSVYFDTDLNIEAYSLKGIVQKFPNHFHDYYVIGFIESGKRHLSCKNKSYNIGPGDVTIFNPNDNHTCEQIDNWPLDYRSINIKLDIMKKVVYEITNKDYVPYFTENVLFNSDLINSLGELHRMIVKEEKEFKKEEIFFFVMEQLISEYSDCSRVTNLQESNMQINAICEFLEDNYTRNITLNELSNLTGISKYHLLRSFAKQKGISPYSYLEAIRINEAKKFLEKGFSPVEVALKTGFTDQSHFTNFFKKFIGITPKQYMKIFLVKDEEQLNEK</sequence>
<dbReference type="SMART" id="SM00342">
    <property type="entry name" value="HTH_ARAC"/>
    <property type="match status" value="1"/>
</dbReference>
<dbReference type="Gene3D" id="2.60.120.10">
    <property type="entry name" value="Jelly Rolls"/>
    <property type="match status" value="1"/>
</dbReference>
<dbReference type="InterPro" id="IPR050204">
    <property type="entry name" value="AraC_XylS_family_regulators"/>
</dbReference>
<protein>
    <submittedName>
        <fullName evidence="5">Transcriptional regulator, AraC family</fullName>
    </submittedName>
</protein>
<dbReference type="RefSeq" id="WP_015390634.1">
    <property type="nucleotide sequence ID" value="NC_020291.1"/>
</dbReference>
<dbReference type="InterPro" id="IPR018060">
    <property type="entry name" value="HTH_AraC"/>
</dbReference>
<dbReference type="InterPro" id="IPR009057">
    <property type="entry name" value="Homeodomain-like_sf"/>
</dbReference>
<evidence type="ECO:0000256" key="2">
    <source>
        <dbReference type="ARBA" id="ARBA00023125"/>
    </source>
</evidence>
<keyword evidence="6" id="KW-1185">Reference proteome</keyword>
<evidence type="ECO:0000256" key="1">
    <source>
        <dbReference type="ARBA" id="ARBA00023015"/>
    </source>
</evidence>
<dbReference type="PRINTS" id="PR00032">
    <property type="entry name" value="HTHARAC"/>
</dbReference>
<dbReference type="InterPro" id="IPR037923">
    <property type="entry name" value="HTH-like"/>
</dbReference>
<feature type="domain" description="HTH araC/xylS-type" evidence="4">
    <location>
        <begin position="171"/>
        <end position="268"/>
    </location>
</feature>